<reference evidence="1 2" key="1">
    <citation type="submission" date="2018-03" db="EMBL/GenBank/DDBJ databases">
        <authorList>
            <person name="Keele B.F."/>
        </authorList>
    </citation>
    <scope>NUCLEOTIDE SEQUENCE [LARGE SCALE GENOMIC DNA]</scope>
    <source>
        <strain evidence="1 2">CECT 8504</strain>
    </source>
</reference>
<sequence length="249" mass="28001">MFDPELAVRDLFPADLHGRYRFRSFRGAAAILAANAPQEHAMLVAVLRRFRIRMLDICKPGGSRSEPTELFGKLAVREGFSEEVSLAAEFHWRLNHGRTEVLAWKNREHLFGHKIDHWSNAVALDYEWNSKDQTYDRDLLAFRQFYDLGIISCGVIVTRDLSTQVTGFLPSLEVFDPQRSYDPAQMRTLFTRRGQTFVQKRGRTGAPMYLKDKMGASTTGLPKLSSRLAAGRGGGCPILVVGIGDGNLI</sequence>
<dbReference type="Pfam" id="PF09195">
    <property type="entry name" value="Endonuc-BglII"/>
    <property type="match status" value="1"/>
</dbReference>
<dbReference type="GO" id="GO:0009307">
    <property type="term" value="P:DNA restriction-modification system"/>
    <property type="evidence" value="ECO:0007669"/>
    <property type="project" value="InterPro"/>
</dbReference>
<dbReference type="GO" id="GO:0009036">
    <property type="term" value="F:type II site-specific deoxyribonuclease activity"/>
    <property type="evidence" value="ECO:0007669"/>
    <property type="project" value="InterPro"/>
</dbReference>
<dbReference type="InterPro" id="IPR011335">
    <property type="entry name" value="Restrct_endonuc-II-like"/>
</dbReference>
<evidence type="ECO:0008006" key="3">
    <source>
        <dbReference type="Google" id="ProtNLM"/>
    </source>
</evidence>
<dbReference type="Proteomes" id="UP000244912">
    <property type="component" value="Unassembled WGS sequence"/>
</dbReference>
<evidence type="ECO:0000313" key="2">
    <source>
        <dbReference type="Proteomes" id="UP000244912"/>
    </source>
</evidence>
<proteinExistence type="predicted"/>
<gene>
    <name evidence="1" type="ORF">PAA8504_03018</name>
</gene>
<dbReference type="InterPro" id="IPR015278">
    <property type="entry name" value="BglII-like"/>
</dbReference>
<organism evidence="1 2">
    <name type="scientific">Palleronia abyssalis</name>
    <dbReference type="NCBI Taxonomy" id="1501240"/>
    <lineage>
        <taxon>Bacteria</taxon>
        <taxon>Pseudomonadati</taxon>
        <taxon>Pseudomonadota</taxon>
        <taxon>Alphaproteobacteria</taxon>
        <taxon>Rhodobacterales</taxon>
        <taxon>Roseobacteraceae</taxon>
        <taxon>Palleronia</taxon>
    </lineage>
</organism>
<dbReference type="EMBL" id="ONZF01000007">
    <property type="protein sequence ID" value="SPJ25170.1"/>
    <property type="molecule type" value="Genomic_DNA"/>
</dbReference>
<dbReference type="RefSeq" id="WP_108894969.1">
    <property type="nucleotide sequence ID" value="NZ_ONZF01000007.1"/>
</dbReference>
<evidence type="ECO:0000313" key="1">
    <source>
        <dbReference type="EMBL" id="SPJ25170.1"/>
    </source>
</evidence>
<dbReference type="OrthoDB" id="1956808at2"/>
<dbReference type="AlphaFoldDB" id="A0A2R8BYE0"/>
<name>A0A2R8BYE0_9RHOB</name>
<keyword evidence="2" id="KW-1185">Reference proteome</keyword>
<accession>A0A2R8BYE0</accession>
<dbReference type="SUPFAM" id="SSF52980">
    <property type="entry name" value="Restriction endonuclease-like"/>
    <property type="match status" value="1"/>
</dbReference>
<protein>
    <recommendedName>
        <fullName evidence="3">Restriction endonuclease BglII</fullName>
    </recommendedName>
</protein>